<dbReference type="PANTHER" id="PTHR19346:SF4">
    <property type="entry name" value="SUGAR PHOSPHATE TRANSPORTER DOMAIN-CONTAINING PROTEIN"/>
    <property type="match status" value="1"/>
</dbReference>
<dbReference type="OrthoDB" id="10062838at2759"/>
<keyword evidence="2" id="KW-1133">Transmembrane helix</keyword>
<proteinExistence type="predicted"/>
<evidence type="ECO:0000313" key="4">
    <source>
        <dbReference type="Proteomes" id="UP000677054"/>
    </source>
</evidence>
<name>A0A7R8X3X2_9CRUS</name>
<gene>
    <name evidence="3" type="ORF">DSTB1V02_LOCUS2305</name>
</gene>
<accession>A0A7R8X3X2</accession>
<feature type="transmembrane region" description="Helical" evidence="2">
    <location>
        <begin position="517"/>
        <end position="538"/>
    </location>
</feature>
<dbReference type="AlphaFoldDB" id="A0A7R8X3X2"/>
<evidence type="ECO:0008006" key="5">
    <source>
        <dbReference type="Google" id="ProtNLM"/>
    </source>
</evidence>
<dbReference type="Proteomes" id="UP000677054">
    <property type="component" value="Unassembled WGS sequence"/>
</dbReference>
<feature type="transmembrane region" description="Helical" evidence="2">
    <location>
        <begin position="323"/>
        <end position="341"/>
    </location>
</feature>
<dbReference type="EMBL" id="LR899769">
    <property type="protein sequence ID" value="CAD7242336.1"/>
    <property type="molecule type" value="Genomic_DNA"/>
</dbReference>
<evidence type="ECO:0000313" key="3">
    <source>
        <dbReference type="EMBL" id="CAD7242336.1"/>
    </source>
</evidence>
<feature type="transmembrane region" description="Helical" evidence="2">
    <location>
        <begin position="612"/>
        <end position="631"/>
    </location>
</feature>
<keyword evidence="4" id="KW-1185">Reference proteome</keyword>
<feature type="transmembrane region" description="Helical" evidence="2">
    <location>
        <begin position="122"/>
        <end position="146"/>
    </location>
</feature>
<keyword evidence="2" id="KW-0812">Transmembrane</keyword>
<dbReference type="InterPro" id="IPR037185">
    <property type="entry name" value="EmrE-like"/>
</dbReference>
<feature type="transmembrane region" description="Helical" evidence="2">
    <location>
        <begin position="582"/>
        <end position="600"/>
    </location>
</feature>
<feature type="transmembrane region" description="Helical" evidence="2">
    <location>
        <begin position="348"/>
        <end position="366"/>
    </location>
</feature>
<dbReference type="InterPro" id="IPR026505">
    <property type="entry name" value="Solute_c_fam_35_mem_F3/F4"/>
</dbReference>
<organism evidence="3">
    <name type="scientific">Darwinula stevensoni</name>
    <dbReference type="NCBI Taxonomy" id="69355"/>
    <lineage>
        <taxon>Eukaryota</taxon>
        <taxon>Metazoa</taxon>
        <taxon>Ecdysozoa</taxon>
        <taxon>Arthropoda</taxon>
        <taxon>Crustacea</taxon>
        <taxon>Oligostraca</taxon>
        <taxon>Ostracoda</taxon>
        <taxon>Podocopa</taxon>
        <taxon>Podocopida</taxon>
        <taxon>Darwinulocopina</taxon>
        <taxon>Darwinuloidea</taxon>
        <taxon>Darwinulidae</taxon>
        <taxon>Darwinula</taxon>
    </lineage>
</organism>
<dbReference type="EMBL" id="CAJPEV010000252">
    <property type="protein sequence ID" value="CAG0883001.1"/>
    <property type="molecule type" value="Genomic_DNA"/>
</dbReference>
<protein>
    <recommendedName>
        <fullName evidence="5">Thiamine transporter SLC35F3</fullName>
    </recommendedName>
</protein>
<feature type="transmembrane region" description="Helical" evidence="2">
    <location>
        <begin position="558"/>
        <end position="575"/>
    </location>
</feature>
<feature type="transmembrane region" description="Helical" evidence="2">
    <location>
        <begin position="241"/>
        <end position="265"/>
    </location>
</feature>
<keyword evidence="2" id="KW-0472">Membrane</keyword>
<sequence length="653" mass="72371">MTWEMDDNPRQGRMSVGSIGSLFGTRKTRLRPPSVIVTADEDENIGDLNVVAGFGRIGRKNGNIPGIGQEGVNNEATTSGVGTETMQASDLRVLPRKQEGMMILDNSGAPSGRKKHGPFRRVLTFFSRLFVGLAVTACVAAAWVGATHAIKFAYRRDEIPWPPWDQTPLNASEPPPLARRIVVEGLREREREREDVVDLTCTSEGVDVKPPPLSFPFPFPSLSRSRGLSNDKAEVYGAPFLTTWCCTLWTALFLPLFLLIQIVLIRDVATVRSLFKEATQQLKGRVVTPFKFSLRIMFFCVLWVGTNYLYMLSLRVLDATDVMALYATSVGFVYLLSWVVLHDQFVGVRIVAVILCNTGIALLAYMDGVSRTPTLGGVVLGAAASAGSAVYKVCGACVFFRPRLLFSVMHHVFPAFRFFQNDSHALHDVSYTLYLPMDLGDGIDWREQVGSRARNITKRMRIVLRRDILSLVHGNVQDLRRSLKLTVPSGRRHSPHFSLKLDAGVRKVIFRKLMGEASLTTVAMFFSLISLVNSLLLWPLPLGLYLTGVEKFSFSDLPWLPLLIAGGLSLVANILGNLGILLTYDIFITMGLVVAVPLSAVLDHVWYDVEFAGMKLAGIVLIVSGFLLVLLPENWTDYFALLLRNLTFELVSS</sequence>
<feature type="transmembrane region" description="Helical" evidence="2">
    <location>
        <begin position="378"/>
        <end position="400"/>
    </location>
</feature>
<feature type="region of interest" description="Disordered" evidence="1">
    <location>
        <begin position="1"/>
        <end position="20"/>
    </location>
</feature>
<feature type="transmembrane region" description="Helical" evidence="2">
    <location>
        <begin position="292"/>
        <end position="311"/>
    </location>
</feature>
<dbReference type="SUPFAM" id="SSF103481">
    <property type="entry name" value="Multidrug resistance efflux transporter EmrE"/>
    <property type="match status" value="1"/>
</dbReference>
<evidence type="ECO:0000256" key="1">
    <source>
        <dbReference type="SAM" id="MobiDB-lite"/>
    </source>
</evidence>
<dbReference type="PANTHER" id="PTHR19346">
    <property type="entry name" value="SUGAR PHOSPHATE TRANSPORTER DOMAIN-CONTAINING PROTEIN"/>
    <property type="match status" value="1"/>
</dbReference>
<evidence type="ECO:0000256" key="2">
    <source>
        <dbReference type="SAM" id="Phobius"/>
    </source>
</evidence>
<reference evidence="3" key="1">
    <citation type="submission" date="2020-11" db="EMBL/GenBank/DDBJ databases">
        <authorList>
            <person name="Tran Van P."/>
        </authorList>
    </citation>
    <scope>NUCLEOTIDE SEQUENCE</scope>
</reference>